<evidence type="ECO:0000313" key="2">
    <source>
        <dbReference type="Proteomes" id="UP001186974"/>
    </source>
</evidence>
<name>A0ACC3CXV0_9PEZI</name>
<keyword evidence="2" id="KW-1185">Reference proteome</keyword>
<proteinExistence type="predicted"/>
<sequence length="90" mass="10608">GVSYDARFEEMDVPDEVRGLKERLVQARGGRNDDVEFTFVKGRWGHLGEATLVNRVKSHPDVGERWYPELLARIRKEQEEERRKKVEQKV</sequence>
<protein>
    <submittedName>
        <fullName evidence="1">Uncharacterized protein</fullName>
    </submittedName>
</protein>
<gene>
    <name evidence="1" type="ORF">LTS18_012246</name>
</gene>
<dbReference type="Proteomes" id="UP001186974">
    <property type="component" value="Unassembled WGS sequence"/>
</dbReference>
<accession>A0ACC3CXV0</accession>
<feature type="non-terminal residue" evidence="1">
    <location>
        <position position="1"/>
    </location>
</feature>
<reference evidence="1" key="1">
    <citation type="submission" date="2024-09" db="EMBL/GenBank/DDBJ databases">
        <title>Black Yeasts Isolated from many extreme environments.</title>
        <authorList>
            <person name="Coleine C."/>
            <person name="Stajich J.E."/>
            <person name="Selbmann L."/>
        </authorList>
    </citation>
    <scope>NUCLEOTIDE SEQUENCE</scope>
    <source>
        <strain evidence="1">CCFEE 5737</strain>
    </source>
</reference>
<organism evidence="1 2">
    <name type="scientific">Coniosporium uncinatum</name>
    <dbReference type="NCBI Taxonomy" id="93489"/>
    <lineage>
        <taxon>Eukaryota</taxon>
        <taxon>Fungi</taxon>
        <taxon>Dikarya</taxon>
        <taxon>Ascomycota</taxon>
        <taxon>Pezizomycotina</taxon>
        <taxon>Dothideomycetes</taxon>
        <taxon>Dothideomycetes incertae sedis</taxon>
        <taxon>Coniosporium</taxon>
    </lineage>
</organism>
<dbReference type="EMBL" id="JAWDJW010009969">
    <property type="protein sequence ID" value="KAK3052615.1"/>
    <property type="molecule type" value="Genomic_DNA"/>
</dbReference>
<comment type="caution">
    <text evidence="1">The sequence shown here is derived from an EMBL/GenBank/DDBJ whole genome shotgun (WGS) entry which is preliminary data.</text>
</comment>
<evidence type="ECO:0000313" key="1">
    <source>
        <dbReference type="EMBL" id="KAK3052615.1"/>
    </source>
</evidence>